<evidence type="ECO:0000313" key="1">
    <source>
        <dbReference type="EMBL" id="GKV42314.1"/>
    </source>
</evidence>
<proteinExistence type="predicted"/>
<name>A0AAV5LZ18_9ROSI</name>
<organism evidence="1 2">
    <name type="scientific">Rubroshorea leprosula</name>
    <dbReference type="NCBI Taxonomy" id="152421"/>
    <lineage>
        <taxon>Eukaryota</taxon>
        <taxon>Viridiplantae</taxon>
        <taxon>Streptophyta</taxon>
        <taxon>Embryophyta</taxon>
        <taxon>Tracheophyta</taxon>
        <taxon>Spermatophyta</taxon>
        <taxon>Magnoliopsida</taxon>
        <taxon>eudicotyledons</taxon>
        <taxon>Gunneridae</taxon>
        <taxon>Pentapetalae</taxon>
        <taxon>rosids</taxon>
        <taxon>malvids</taxon>
        <taxon>Malvales</taxon>
        <taxon>Dipterocarpaceae</taxon>
        <taxon>Rubroshorea</taxon>
    </lineage>
</organism>
<dbReference type="Proteomes" id="UP001054252">
    <property type="component" value="Unassembled WGS sequence"/>
</dbReference>
<comment type="caution">
    <text evidence="1">The sequence shown here is derived from an EMBL/GenBank/DDBJ whole genome shotgun (WGS) entry which is preliminary data.</text>
</comment>
<keyword evidence="2" id="KW-1185">Reference proteome</keyword>
<dbReference type="EMBL" id="BPVZ01000157">
    <property type="protein sequence ID" value="GKV42314.1"/>
    <property type="molecule type" value="Genomic_DNA"/>
</dbReference>
<evidence type="ECO:0000313" key="2">
    <source>
        <dbReference type="Proteomes" id="UP001054252"/>
    </source>
</evidence>
<dbReference type="AlphaFoldDB" id="A0AAV5LZ18"/>
<sequence length="57" mass="6425">MRWISDHVINQSQNVAFIPQFPSLERAKVSFKMGGKEGPIKHKGDEGKSLTYISHKA</sequence>
<protein>
    <submittedName>
        <fullName evidence="1">Uncharacterized protein</fullName>
    </submittedName>
</protein>
<gene>
    <name evidence="1" type="ORF">SLEP1_g49724</name>
</gene>
<accession>A0AAV5LZ18</accession>
<reference evidence="1 2" key="1">
    <citation type="journal article" date="2021" name="Commun. Biol.">
        <title>The genome of Shorea leprosula (Dipterocarpaceae) highlights the ecological relevance of drought in aseasonal tropical rainforests.</title>
        <authorList>
            <person name="Ng K.K.S."/>
            <person name="Kobayashi M.J."/>
            <person name="Fawcett J.A."/>
            <person name="Hatakeyama M."/>
            <person name="Paape T."/>
            <person name="Ng C.H."/>
            <person name="Ang C.C."/>
            <person name="Tnah L.H."/>
            <person name="Lee C.T."/>
            <person name="Nishiyama T."/>
            <person name="Sese J."/>
            <person name="O'Brien M.J."/>
            <person name="Copetti D."/>
            <person name="Mohd Noor M.I."/>
            <person name="Ong R.C."/>
            <person name="Putra M."/>
            <person name="Sireger I.Z."/>
            <person name="Indrioko S."/>
            <person name="Kosugi Y."/>
            <person name="Izuno A."/>
            <person name="Isagi Y."/>
            <person name="Lee S.L."/>
            <person name="Shimizu K.K."/>
        </authorList>
    </citation>
    <scope>NUCLEOTIDE SEQUENCE [LARGE SCALE GENOMIC DNA]</scope>
    <source>
        <strain evidence="1">214</strain>
    </source>
</reference>